<evidence type="ECO:0000256" key="2">
    <source>
        <dbReference type="ARBA" id="ARBA00023125"/>
    </source>
</evidence>
<dbReference type="PROSITE" id="PS00041">
    <property type="entry name" value="HTH_ARAC_FAMILY_1"/>
    <property type="match status" value="1"/>
</dbReference>
<dbReference type="InterPro" id="IPR018062">
    <property type="entry name" value="HTH_AraC-typ_CS"/>
</dbReference>
<dbReference type="RefSeq" id="WP_210535311.1">
    <property type="nucleotide sequence ID" value="NZ_JAGKTC010000001.1"/>
</dbReference>
<sequence>MDIILPALEIQALFDTVPDAVFFIKDCEGRYTHCNLTLVRRLGRKERDEVIGRTVSELFPVLLGGTYQAQDRRVLAGELIDNVLEIHLYPNQLPGWCLTVKRPLRNDGRISGLIGISRDLGQPDNRHSAYKRVQRVVDYMQEHFGETLRVQMLAELAGLSVAQLERHFRRVFQITPQQLLTKLRIEAAMRLLQGNNTIANIGQSCGFADQSAFSRQFKATVGISPRDYRALQASSPQS</sequence>
<evidence type="ECO:0000256" key="3">
    <source>
        <dbReference type="ARBA" id="ARBA00023163"/>
    </source>
</evidence>
<feature type="domain" description="HTH araC/xylS-type" evidence="4">
    <location>
        <begin position="134"/>
        <end position="231"/>
    </location>
</feature>
<dbReference type="Proteomes" id="UP000673447">
    <property type="component" value="Unassembled WGS sequence"/>
</dbReference>
<comment type="caution">
    <text evidence="5">The sequence shown here is derived from an EMBL/GenBank/DDBJ whole genome shotgun (WGS) entry which is preliminary data.</text>
</comment>
<dbReference type="SMART" id="SM00091">
    <property type="entry name" value="PAS"/>
    <property type="match status" value="1"/>
</dbReference>
<dbReference type="Gene3D" id="1.10.10.60">
    <property type="entry name" value="Homeodomain-like"/>
    <property type="match status" value="1"/>
</dbReference>
<dbReference type="PROSITE" id="PS01124">
    <property type="entry name" value="HTH_ARAC_FAMILY_2"/>
    <property type="match status" value="1"/>
</dbReference>
<dbReference type="Pfam" id="PF08448">
    <property type="entry name" value="PAS_4"/>
    <property type="match status" value="1"/>
</dbReference>
<proteinExistence type="predicted"/>
<reference evidence="5" key="1">
    <citation type="journal article" date="2016" name="Int. J. Syst. Evol. Microbiol.">
        <title>Pseudoxanthomonas helianthi sp. nov., isolated from roots of Jerusalem artichoke (Helianthus tuberosus).</title>
        <authorList>
            <person name="Kittiwongwattana C."/>
            <person name="Thawai C."/>
        </authorList>
    </citation>
    <scope>NUCLEOTIDE SEQUENCE</scope>
    <source>
        <strain evidence="5">110414</strain>
    </source>
</reference>
<protein>
    <submittedName>
        <fullName evidence="5">AraC family transcriptional regulator</fullName>
    </submittedName>
</protein>
<dbReference type="PANTHER" id="PTHR46796">
    <property type="entry name" value="HTH-TYPE TRANSCRIPTIONAL ACTIVATOR RHAS-RELATED"/>
    <property type="match status" value="1"/>
</dbReference>
<dbReference type="InterPro" id="IPR050204">
    <property type="entry name" value="AraC_XylS_family_regulators"/>
</dbReference>
<accession>A0A941AUQ4</accession>
<dbReference type="SUPFAM" id="SSF46689">
    <property type="entry name" value="Homeodomain-like"/>
    <property type="match status" value="2"/>
</dbReference>
<dbReference type="PANTHER" id="PTHR46796:SF13">
    <property type="entry name" value="HTH-TYPE TRANSCRIPTIONAL ACTIVATOR RHAS"/>
    <property type="match status" value="1"/>
</dbReference>
<gene>
    <name evidence="5" type="ORF">J5837_03415</name>
</gene>
<evidence type="ECO:0000256" key="1">
    <source>
        <dbReference type="ARBA" id="ARBA00023015"/>
    </source>
</evidence>
<keyword evidence="6" id="KW-1185">Reference proteome</keyword>
<dbReference type="InterPro" id="IPR000014">
    <property type="entry name" value="PAS"/>
</dbReference>
<keyword evidence="3" id="KW-0804">Transcription</keyword>
<dbReference type="SMART" id="SM00342">
    <property type="entry name" value="HTH_ARAC"/>
    <property type="match status" value="1"/>
</dbReference>
<name>A0A941AUQ4_9GAMM</name>
<dbReference type="SUPFAM" id="SSF55785">
    <property type="entry name" value="PYP-like sensor domain (PAS domain)"/>
    <property type="match status" value="1"/>
</dbReference>
<keyword evidence="1" id="KW-0805">Transcription regulation</keyword>
<dbReference type="InterPro" id="IPR035965">
    <property type="entry name" value="PAS-like_dom_sf"/>
</dbReference>
<dbReference type="GO" id="GO:0043565">
    <property type="term" value="F:sequence-specific DNA binding"/>
    <property type="evidence" value="ECO:0007669"/>
    <property type="project" value="InterPro"/>
</dbReference>
<dbReference type="InterPro" id="IPR009057">
    <property type="entry name" value="Homeodomain-like_sf"/>
</dbReference>
<dbReference type="AlphaFoldDB" id="A0A941AUQ4"/>
<dbReference type="Gene3D" id="3.30.450.20">
    <property type="entry name" value="PAS domain"/>
    <property type="match status" value="1"/>
</dbReference>
<evidence type="ECO:0000313" key="6">
    <source>
        <dbReference type="Proteomes" id="UP000673447"/>
    </source>
</evidence>
<dbReference type="InterPro" id="IPR018060">
    <property type="entry name" value="HTH_AraC"/>
</dbReference>
<organism evidence="5 6">
    <name type="scientific">Pseudoxanthomonas helianthi</name>
    <dbReference type="NCBI Taxonomy" id="1453541"/>
    <lineage>
        <taxon>Bacteria</taxon>
        <taxon>Pseudomonadati</taxon>
        <taxon>Pseudomonadota</taxon>
        <taxon>Gammaproteobacteria</taxon>
        <taxon>Lysobacterales</taxon>
        <taxon>Lysobacteraceae</taxon>
        <taxon>Pseudoxanthomonas</taxon>
    </lineage>
</organism>
<keyword evidence="2" id="KW-0238">DNA-binding</keyword>
<dbReference type="InterPro" id="IPR013656">
    <property type="entry name" value="PAS_4"/>
</dbReference>
<dbReference type="Pfam" id="PF12833">
    <property type="entry name" value="HTH_18"/>
    <property type="match status" value="1"/>
</dbReference>
<evidence type="ECO:0000259" key="4">
    <source>
        <dbReference type="PROSITE" id="PS01124"/>
    </source>
</evidence>
<dbReference type="GO" id="GO:0003700">
    <property type="term" value="F:DNA-binding transcription factor activity"/>
    <property type="evidence" value="ECO:0007669"/>
    <property type="project" value="InterPro"/>
</dbReference>
<reference evidence="5" key="2">
    <citation type="submission" date="2021-03" db="EMBL/GenBank/DDBJ databases">
        <authorList>
            <person name="Cao W."/>
        </authorList>
    </citation>
    <scope>NUCLEOTIDE SEQUENCE</scope>
    <source>
        <strain evidence="5">110414</strain>
    </source>
</reference>
<evidence type="ECO:0000313" key="5">
    <source>
        <dbReference type="EMBL" id="MBP3983463.1"/>
    </source>
</evidence>
<dbReference type="PRINTS" id="PR00032">
    <property type="entry name" value="HTHARAC"/>
</dbReference>
<dbReference type="InterPro" id="IPR020449">
    <property type="entry name" value="Tscrpt_reg_AraC-type_HTH"/>
</dbReference>
<dbReference type="EMBL" id="JAGKTC010000001">
    <property type="protein sequence ID" value="MBP3983463.1"/>
    <property type="molecule type" value="Genomic_DNA"/>
</dbReference>
<dbReference type="CDD" id="cd00130">
    <property type="entry name" value="PAS"/>
    <property type="match status" value="1"/>
</dbReference>